<evidence type="ECO:0000256" key="1">
    <source>
        <dbReference type="ARBA" id="ARBA00010226"/>
    </source>
</evidence>
<dbReference type="Pfam" id="PF04003">
    <property type="entry name" value="Utp12"/>
    <property type="match status" value="1"/>
</dbReference>
<dbReference type="PROSITE" id="PS50082">
    <property type="entry name" value="WD_REPEATS_2"/>
    <property type="match status" value="5"/>
</dbReference>
<keyword evidence="2 4" id="KW-0853">WD repeat</keyword>
<feature type="repeat" description="WD" evidence="4">
    <location>
        <begin position="389"/>
        <end position="430"/>
    </location>
</feature>
<accession>A0A7S0Q3Z6</accession>
<protein>
    <recommendedName>
        <fullName evidence="5">Small-subunit processome Utp12 domain-containing protein</fullName>
    </recommendedName>
</protein>
<dbReference type="InterPro" id="IPR020472">
    <property type="entry name" value="WD40_PAC1"/>
</dbReference>
<feature type="domain" description="Small-subunit processome Utp12" evidence="5">
    <location>
        <begin position="751"/>
        <end position="855"/>
    </location>
</feature>
<dbReference type="GO" id="GO:0000462">
    <property type="term" value="P:maturation of SSU-rRNA from tricistronic rRNA transcript (SSU-rRNA, 5.8S rRNA, LSU-rRNA)"/>
    <property type="evidence" value="ECO:0007669"/>
    <property type="project" value="TreeGrafter"/>
</dbReference>
<feature type="repeat" description="WD" evidence="4">
    <location>
        <begin position="475"/>
        <end position="520"/>
    </location>
</feature>
<dbReference type="EMBL" id="HBEY01039371">
    <property type="protein sequence ID" value="CAD8615376.1"/>
    <property type="molecule type" value="Transcribed_RNA"/>
</dbReference>
<evidence type="ECO:0000256" key="3">
    <source>
        <dbReference type="ARBA" id="ARBA00022737"/>
    </source>
</evidence>
<proteinExistence type="inferred from homology"/>
<keyword evidence="3" id="KW-0677">Repeat</keyword>
<dbReference type="Pfam" id="PF00400">
    <property type="entry name" value="WD40"/>
    <property type="match status" value="5"/>
</dbReference>
<dbReference type="InterPro" id="IPR011044">
    <property type="entry name" value="Quino_amine_DH_bsu"/>
</dbReference>
<dbReference type="SMART" id="SM00320">
    <property type="entry name" value="WD40"/>
    <property type="match status" value="13"/>
</dbReference>
<reference evidence="6" key="1">
    <citation type="submission" date="2021-01" db="EMBL/GenBank/DDBJ databases">
        <authorList>
            <person name="Corre E."/>
            <person name="Pelletier E."/>
            <person name="Niang G."/>
            <person name="Scheremetjew M."/>
            <person name="Finn R."/>
            <person name="Kale V."/>
            <person name="Holt S."/>
            <person name="Cochrane G."/>
            <person name="Meng A."/>
            <person name="Brown T."/>
            <person name="Cohen L."/>
        </authorList>
    </citation>
    <scope>NUCLEOTIDE SEQUENCE</scope>
    <source>
        <strain evidence="6">PLY182g</strain>
    </source>
</reference>
<dbReference type="PROSITE" id="PS50294">
    <property type="entry name" value="WD_REPEATS_REGION"/>
    <property type="match status" value="4"/>
</dbReference>
<dbReference type="InterPro" id="IPR015943">
    <property type="entry name" value="WD40/YVTN_repeat-like_dom_sf"/>
</dbReference>
<dbReference type="InterPro" id="IPR036322">
    <property type="entry name" value="WD40_repeat_dom_sf"/>
</dbReference>
<evidence type="ECO:0000313" key="6">
    <source>
        <dbReference type="EMBL" id="CAD8615376.1"/>
    </source>
</evidence>
<evidence type="ECO:0000259" key="5">
    <source>
        <dbReference type="Pfam" id="PF04003"/>
    </source>
</evidence>
<feature type="repeat" description="WD" evidence="4">
    <location>
        <begin position="521"/>
        <end position="562"/>
    </location>
</feature>
<dbReference type="SUPFAM" id="SSF63829">
    <property type="entry name" value="Calcium-dependent phosphotriesterase"/>
    <property type="match status" value="1"/>
</dbReference>
<dbReference type="PANTHER" id="PTHR19858:SF0">
    <property type="entry name" value="PERIODIC TRYPTOPHAN PROTEIN 2 HOMOLOG"/>
    <property type="match status" value="1"/>
</dbReference>
<dbReference type="SUPFAM" id="SSF50969">
    <property type="entry name" value="YVTN repeat-like/Quinoprotein amine dehydrogenase"/>
    <property type="match status" value="1"/>
</dbReference>
<dbReference type="GO" id="GO:0000028">
    <property type="term" value="P:ribosomal small subunit assembly"/>
    <property type="evidence" value="ECO:0007669"/>
    <property type="project" value="TreeGrafter"/>
</dbReference>
<feature type="repeat" description="WD" evidence="4">
    <location>
        <begin position="185"/>
        <end position="226"/>
    </location>
</feature>
<dbReference type="InterPro" id="IPR027145">
    <property type="entry name" value="PWP2"/>
</dbReference>
<organism evidence="6">
    <name type="scientific">Coccolithus braarudii</name>
    <dbReference type="NCBI Taxonomy" id="221442"/>
    <lineage>
        <taxon>Eukaryota</taxon>
        <taxon>Haptista</taxon>
        <taxon>Haptophyta</taxon>
        <taxon>Prymnesiophyceae</taxon>
        <taxon>Coccolithales</taxon>
        <taxon>Coccolithaceae</taxon>
        <taxon>Coccolithus</taxon>
    </lineage>
</organism>
<dbReference type="GO" id="GO:0032040">
    <property type="term" value="C:small-subunit processome"/>
    <property type="evidence" value="ECO:0007669"/>
    <property type="project" value="TreeGrafter"/>
</dbReference>
<evidence type="ECO:0000256" key="4">
    <source>
        <dbReference type="PROSITE-ProRule" id="PRU00221"/>
    </source>
</evidence>
<evidence type="ECO:0000256" key="2">
    <source>
        <dbReference type="ARBA" id="ARBA00022574"/>
    </source>
</evidence>
<dbReference type="CDD" id="cd00200">
    <property type="entry name" value="WD40"/>
    <property type="match status" value="1"/>
</dbReference>
<dbReference type="AlphaFoldDB" id="A0A7S0Q3Z6"/>
<sequence>MSRFTYNFSNLCGTVYRQGNLVFSPDGDSLYSAVGNRVAAFDLVRSRTFTFPFEARRNISALALSPEGTILIAIDDEGHLLLANVAKRAVVAHLNLKARVADVKFSPDGKWVAFAVGRFVQVWATPALERSFTPFALHKTLGGHGEDVLCIDWSADSLFIASGGRDLSVIVHSVHKLPLYTPPVLSGHRSSIKAVFFDASGGTIYAVSREGALSVWELEQRPDVDMKAVAAAKAESVASRGHSCGEDKIGYWWRLSARHYFDKDHARVSTASFHAASRLLVVGFATGVFALYEVPDLNEVHTLSISEGRVDTAAISPGGEWLAFGCAQLGQLLVWEWQAESYVLKQQGHFFAEINCLAYSPGGAMIATGGGDSKVKLWSPASGFCFVTFTEHAAPVTAVAFVPHGRAVLSASLDGTVRAFDLLRYRNFQTLVSPTPAQFICVCVDPSGEVVVAGSRDTLLIYVWNLQTAQLLEALSGHEAPVSCLAFGVGAGGVGSFLASGSWDKTVRVWDFVSSNAAIDVLQHGADVLDVAFRPDGEMLAAATLDGQIALWDAREAQQVGSIDGRADVLGGRSSLSKVSAKNAAGGKCFRSVCYSADGSCLIAGGSSKFVCLYDVSERMLLRKFVLSHNGALDGVRLDLNSSKLTDAGVEEDLLLDDASDDPSTPAAPRALGRRSERISRLAVRCACVRFSPDGRSWAAASTEGLLIYSQDEERRFDPTDLEVTTTPSSVAAAISSCDFGRALPMALCLNEPGLIRAAWQRVPPPQIQLVAQSVPLSYLERLLRFLAVELDRSRHVHALLLWVQQLLIAHGAWLRDRTATYEVPLRALLKGARARYDELSHMCNGNVYALDFLDDALSRVPANDDMQT</sequence>
<dbReference type="InterPro" id="IPR007148">
    <property type="entry name" value="SSU_processome_Utp12"/>
</dbReference>
<dbReference type="GO" id="GO:0034388">
    <property type="term" value="C:Pwp2p-containing subcomplex of 90S preribosome"/>
    <property type="evidence" value="ECO:0007669"/>
    <property type="project" value="TreeGrafter"/>
</dbReference>
<dbReference type="PANTHER" id="PTHR19858">
    <property type="entry name" value="WD40 REPEAT PROTEIN"/>
    <property type="match status" value="1"/>
</dbReference>
<dbReference type="SUPFAM" id="SSF50978">
    <property type="entry name" value="WD40 repeat-like"/>
    <property type="match status" value="1"/>
</dbReference>
<dbReference type="Gene3D" id="2.130.10.10">
    <property type="entry name" value="YVTN repeat-like/Quinoprotein amine dehydrogenase"/>
    <property type="match status" value="4"/>
</dbReference>
<gene>
    <name evidence="6" type="ORF">CPEL01642_LOCUS18757</name>
</gene>
<dbReference type="InterPro" id="IPR001680">
    <property type="entry name" value="WD40_rpt"/>
</dbReference>
<comment type="similarity">
    <text evidence="1">Belongs to the WD repeat PWP2 family.</text>
</comment>
<feature type="repeat" description="WD" evidence="4">
    <location>
        <begin position="354"/>
        <end position="379"/>
    </location>
</feature>
<dbReference type="PRINTS" id="PR00320">
    <property type="entry name" value="GPROTEINBRPT"/>
</dbReference>
<name>A0A7S0Q3Z6_9EUKA</name>